<organism evidence="2 3">
    <name type="scientific">Trichomonas vaginalis (strain ATCC PRA-98 / G3)</name>
    <dbReference type="NCBI Taxonomy" id="412133"/>
    <lineage>
        <taxon>Eukaryota</taxon>
        <taxon>Metamonada</taxon>
        <taxon>Parabasalia</taxon>
        <taxon>Trichomonadida</taxon>
        <taxon>Trichomonadidae</taxon>
        <taxon>Trichomonas</taxon>
    </lineage>
</organism>
<gene>
    <name evidence="2" type="ORF">TVAG_499810</name>
</gene>
<sequence>MSIWTRMEEFAKNFQDILVSIQKAIVDIEVRSYNYEEKAKKTYQDTEKYVTEIDNFILEGFQQPDLDQEKQARLVQFMVSYKPQLEVYREQLNSYIATPPPKFDFAYHEDEKDEENKESNTETTQDKAEESENEEEGDVEEENKEGEGAKSEETKQETTEQNPTPETPEESKPSDNNDTEAKNTSENLGIPEDELKALPELSEEDDADENQAKNSLRELADSME</sequence>
<feature type="compositionally biased region" description="Acidic residues" evidence="1">
    <location>
        <begin position="131"/>
        <end position="144"/>
    </location>
</feature>
<feature type="compositionally biased region" description="Basic and acidic residues" evidence="1">
    <location>
        <begin position="169"/>
        <end position="183"/>
    </location>
</feature>
<keyword evidence="3" id="KW-1185">Reference proteome</keyword>
<feature type="compositionally biased region" description="Basic and acidic residues" evidence="1">
    <location>
        <begin position="145"/>
        <end position="158"/>
    </location>
</feature>
<accession>A2EIR6</accession>
<dbReference type="EMBL" id="DS113399">
    <property type="protein sequence ID" value="EAY07493.1"/>
    <property type="molecule type" value="Genomic_DNA"/>
</dbReference>
<feature type="compositionally biased region" description="Basic and acidic residues" evidence="1">
    <location>
        <begin position="215"/>
        <end position="224"/>
    </location>
</feature>
<name>A2EIR6_TRIV3</name>
<protein>
    <submittedName>
        <fullName evidence="2">Glutamic acid-rich protein, putative</fullName>
    </submittedName>
</protein>
<dbReference type="RefSeq" id="XP_001319716.1">
    <property type="nucleotide sequence ID" value="XM_001319681.1"/>
</dbReference>
<evidence type="ECO:0000313" key="3">
    <source>
        <dbReference type="Proteomes" id="UP000001542"/>
    </source>
</evidence>
<evidence type="ECO:0000313" key="2">
    <source>
        <dbReference type="EMBL" id="EAY07493.1"/>
    </source>
</evidence>
<reference evidence="2" key="1">
    <citation type="submission" date="2006-10" db="EMBL/GenBank/DDBJ databases">
        <authorList>
            <person name="Amadeo P."/>
            <person name="Zhao Q."/>
            <person name="Wortman J."/>
            <person name="Fraser-Liggett C."/>
            <person name="Carlton J."/>
        </authorList>
    </citation>
    <scope>NUCLEOTIDE SEQUENCE</scope>
    <source>
        <strain evidence="2">G3</strain>
    </source>
</reference>
<proteinExistence type="predicted"/>
<dbReference type="VEuPathDB" id="TrichDB:TVAG_499810"/>
<reference evidence="2" key="2">
    <citation type="journal article" date="2007" name="Science">
        <title>Draft genome sequence of the sexually transmitted pathogen Trichomonas vaginalis.</title>
        <authorList>
            <person name="Carlton J.M."/>
            <person name="Hirt R.P."/>
            <person name="Silva J.C."/>
            <person name="Delcher A.L."/>
            <person name="Schatz M."/>
            <person name="Zhao Q."/>
            <person name="Wortman J.R."/>
            <person name="Bidwell S.L."/>
            <person name="Alsmark U.C.M."/>
            <person name="Besteiro S."/>
            <person name="Sicheritz-Ponten T."/>
            <person name="Noel C.J."/>
            <person name="Dacks J.B."/>
            <person name="Foster P.G."/>
            <person name="Simillion C."/>
            <person name="Van de Peer Y."/>
            <person name="Miranda-Saavedra D."/>
            <person name="Barton G.J."/>
            <person name="Westrop G.D."/>
            <person name="Mueller S."/>
            <person name="Dessi D."/>
            <person name="Fiori P.L."/>
            <person name="Ren Q."/>
            <person name="Paulsen I."/>
            <person name="Zhang H."/>
            <person name="Bastida-Corcuera F.D."/>
            <person name="Simoes-Barbosa A."/>
            <person name="Brown M.T."/>
            <person name="Hayes R.D."/>
            <person name="Mukherjee M."/>
            <person name="Okumura C.Y."/>
            <person name="Schneider R."/>
            <person name="Smith A.J."/>
            <person name="Vanacova S."/>
            <person name="Villalvazo M."/>
            <person name="Haas B.J."/>
            <person name="Pertea M."/>
            <person name="Feldblyum T.V."/>
            <person name="Utterback T.R."/>
            <person name="Shu C.L."/>
            <person name="Osoegawa K."/>
            <person name="de Jong P.J."/>
            <person name="Hrdy I."/>
            <person name="Horvathova L."/>
            <person name="Zubacova Z."/>
            <person name="Dolezal P."/>
            <person name="Malik S.B."/>
            <person name="Logsdon J.M. Jr."/>
            <person name="Henze K."/>
            <person name="Gupta A."/>
            <person name="Wang C.C."/>
            <person name="Dunne R.L."/>
            <person name="Upcroft J.A."/>
            <person name="Upcroft P."/>
            <person name="White O."/>
            <person name="Salzberg S.L."/>
            <person name="Tang P."/>
            <person name="Chiu C.-H."/>
            <person name="Lee Y.-S."/>
            <person name="Embley T.M."/>
            <person name="Coombs G.H."/>
            <person name="Mottram J.C."/>
            <person name="Tachezy J."/>
            <person name="Fraser-Liggett C.M."/>
            <person name="Johnson P.J."/>
        </authorList>
    </citation>
    <scope>NUCLEOTIDE SEQUENCE [LARGE SCALE GENOMIC DNA]</scope>
    <source>
        <strain evidence="2">G3</strain>
    </source>
</reference>
<dbReference type="Proteomes" id="UP000001542">
    <property type="component" value="Unassembled WGS sequence"/>
</dbReference>
<dbReference type="KEGG" id="tva:4765384"/>
<evidence type="ECO:0000256" key="1">
    <source>
        <dbReference type="SAM" id="MobiDB-lite"/>
    </source>
</evidence>
<feature type="region of interest" description="Disordered" evidence="1">
    <location>
        <begin position="98"/>
        <end position="224"/>
    </location>
</feature>
<dbReference type="VEuPathDB" id="TrichDB:TVAGG3_0959710"/>
<feature type="compositionally biased region" description="Basic and acidic residues" evidence="1">
    <location>
        <begin position="105"/>
        <end position="130"/>
    </location>
</feature>
<dbReference type="InParanoid" id="A2EIR6"/>
<dbReference type="AlphaFoldDB" id="A2EIR6"/>